<reference evidence="1 2" key="1">
    <citation type="journal article" date="2007" name="Virology">
        <title>Sequence and annotation of the 314-kb MT325 and the 321-kb FR483 viruses that infect Chlorella Pbi.</title>
        <authorList>
            <person name="Fitzgerald L.A."/>
            <person name="Graves M.V."/>
            <person name="Li X."/>
            <person name="Feldblyum T."/>
            <person name="Hartigan J."/>
            <person name="Van Etten J.L."/>
        </authorList>
    </citation>
    <scope>NUCLEOTIDE SEQUENCE [LARGE SCALE GENOMIC DNA]</scope>
    <source>
        <strain evidence="1 2">MT325</strain>
    </source>
</reference>
<evidence type="ECO:0000313" key="2">
    <source>
        <dbReference type="Proteomes" id="UP000246715"/>
    </source>
</evidence>
<gene>
    <name evidence="1" type="primary">m181R</name>
    <name evidence="1" type="ORF">MT325_m181R</name>
</gene>
<name>A7ITR1_PBCVM</name>
<accession>A7ITR1</accession>
<evidence type="ECO:0000313" key="1">
    <source>
        <dbReference type="EMBL" id="ABT13735.1"/>
    </source>
</evidence>
<proteinExistence type="predicted"/>
<organismHost>
    <name type="scientific">Paramecium bursaria</name>
    <dbReference type="NCBI Taxonomy" id="74790"/>
</organismHost>
<organism evidence="1 2">
    <name type="scientific">Paramecium bursaria Chlorella virus MT325</name>
    <name type="common">PBCV-MT325</name>
    <dbReference type="NCBI Taxonomy" id="346932"/>
    <lineage>
        <taxon>Viruses</taxon>
        <taxon>Varidnaviria</taxon>
        <taxon>Bamfordvirae</taxon>
        <taxon>Nucleocytoviricota</taxon>
        <taxon>Megaviricetes</taxon>
        <taxon>Algavirales</taxon>
        <taxon>Phycodnaviridae</taxon>
        <taxon>Chlorovirus</taxon>
        <taxon>Chlorovirus conductrix</taxon>
        <taxon>Paramecium bursaria Chlorella virus A1</taxon>
    </lineage>
</organism>
<sequence>MIVLYIIPIFDGIILVDIFVLKEIKIFDRDVVLQNFHRTVIMSIFVERILQFYTTGRLAQMFRTA</sequence>
<dbReference type="Proteomes" id="UP000246715">
    <property type="component" value="Segment"/>
</dbReference>
<protein>
    <submittedName>
        <fullName evidence="1">Uncharacterized protein m181R</fullName>
    </submittedName>
</protein>
<dbReference type="EMBL" id="DQ491001">
    <property type="protein sequence ID" value="ABT13735.1"/>
    <property type="molecule type" value="Genomic_DNA"/>
</dbReference>